<evidence type="ECO:0008006" key="4">
    <source>
        <dbReference type="Google" id="ProtNLM"/>
    </source>
</evidence>
<reference evidence="3" key="1">
    <citation type="journal article" date="2019" name="Int. J. Syst. Evol. Microbiol.">
        <title>The Global Catalogue of Microorganisms (GCM) 10K type strain sequencing project: providing services to taxonomists for standard genome sequencing and annotation.</title>
        <authorList>
            <consortium name="The Broad Institute Genomics Platform"/>
            <consortium name="The Broad Institute Genome Sequencing Center for Infectious Disease"/>
            <person name="Wu L."/>
            <person name="Ma J."/>
        </authorList>
    </citation>
    <scope>NUCLEOTIDE SEQUENCE [LARGE SCALE GENOMIC DNA]</scope>
    <source>
        <strain evidence="3">JCM 18541</strain>
    </source>
</reference>
<gene>
    <name evidence="2" type="ORF">GCM10023352_15680</name>
</gene>
<proteinExistence type="predicted"/>
<protein>
    <recommendedName>
        <fullName evidence="4">DUF4245 domain-containing protein</fullName>
    </recommendedName>
</protein>
<accession>A0ABP9BNX5</accession>
<organism evidence="2 3">
    <name type="scientific">Rothia endophytica</name>
    <dbReference type="NCBI Taxonomy" id="1324766"/>
    <lineage>
        <taxon>Bacteria</taxon>
        <taxon>Bacillati</taxon>
        <taxon>Actinomycetota</taxon>
        <taxon>Actinomycetes</taxon>
        <taxon>Micrococcales</taxon>
        <taxon>Micrococcaceae</taxon>
        <taxon>Rothia</taxon>
    </lineage>
</organism>
<keyword evidence="1" id="KW-0812">Transmembrane</keyword>
<evidence type="ECO:0000313" key="2">
    <source>
        <dbReference type="EMBL" id="GAA4796970.1"/>
    </source>
</evidence>
<sequence>MLPQITEKQARRINAPARNMIISMVVMLLLIIPVLWLMPQPNKNPYRPTVDVPVVAYEASREAGYHVAAAEQEGWHYNYARWNTGAADGINYWSSGQVTPSNHFIELVQAQDANPTWVAQQVGNAVPEAQVQMAGTEWEVRSQVDPDDKNKITTNYIGELEGTTVIMMGEAEAPEFESLAEATVAYLKAPSSTASPTPSSGIG</sequence>
<evidence type="ECO:0000256" key="1">
    <source>
        <dbReference type="SAM" id="Phobius"/>
    </source>
</evidence>
<dbReference type="Pfam" id="PF14030">
    <property type="entry name" value="DUF4245"/>
    <property type="match status" value="1"/>
</dbReference>
<dbReference type="InterPro" id="IPR025339">
    <property type="entry name" value="DUF4245"/>
</dbReference>
<feature type="transmembrane region" description="Helical" evidence="1">
    <location>
        <begin position="20"/>
        <end position="38"/>
    </location>
</feature>
<keyword evidence="1" id="KW-1133">Transmembrane helix</keyword>
<dbReference type="Proteomes" id="UP001500187">
    <property type="component" value="Unassembled WGS sequence"/>
</dbReference>
<keyword evidence="1" id="KW-0472">Membrane</keyword>
<keyword evidence="3" id="KW-1185">Reference proteome</keyword>
<name>A0ABP9BNX5_9MICC</name>
<dbReference type="EMBL" id="BAABKP010000002">
    <property type="protein sequence ID" value="GAA4796970.1"/>
    <property type="molecule type" value="Genomic_DNA"/>
</dbReference>
<comment type="caution">
    <text evidence="2">The sequence shown here is derived from an EMBL/GenBank/DDBJ whole genome shotgun (WGS) entry which is preliminary data.</text>
</comment>
<evidence type="ECO:0000313" key="3">
    <source>
        <dbReference type="Proteomes" id="UP001500187"/>
    </source>
</evidence>